<evidence type="ECO:0000313" key="16">
    <source>
        <dbReference type="EMBL" id="KAL3848502.1"/>
    </source>
</evidence>
<dbReference type="GO" id="GO:0005886">
    <property type="term" value="C:plasma membrane"/>
    <property type="evidence" value="ECO:0007669"/>
    <property type="project" value="UniProtKB-SubCell"/>
</dbReference>
<dbReference type="Pfam" id="PF25294">
    <property type="entry name" value="RENR_N"/>
    <property type="match status" value="1"/>
</dbReference>
<evidence type="ECO:0000256" key="7">
    <source>
        <dbReference type="ARBA" id="ARBA00022729"/>
    </source>
</evidence>
<keyword evidence="4" id="KW-1003">Cell membrane</keyword>
<protein>
    <recommendedName>
        <fullName evidence="18">Renin receptor</fullName>
    </recommendedName>
</protein>
<evidence type="ECO:0000256" key="8">
    <source>
        <dbReference type="ARBA" id="ARBA00022824"/>
    </source>
</evidence>
<evidence type="ECO:0000313" key="17">
    <source>
        <dbReference type="Proteomes" id="UP001634394"/>
    </source>
</evidence>
<feature type="transmembrane region" description="Helical" evidence="12">
    <location>
        <begin position="319"/>
        <end position="347"/>
    </location>
</feature>
<dbReference type="Pfam" id="PF07850">
    <property type="entry name" value="Renin_r"/>
    <property type="match status" value="1"/>
</dbReference>
<evidence type="ECO:0000256" key="11">
    <source>
        <dbReference type="ARBA" id="ARBA00023170"/>
    </source>
</evidence>
<feature type="domain" description="Renin receptor-like C-terminal transmembrane spanning segment" evidence="13">
    <location>
        <begin position="292"/>
        <end position="368"/>
    </location>
</feature>
<dbReference type="PANTHER" id="PTHR13351">
    <property type="entry name" value="RENIN RECEPTOR"/>
    <property type="match status" value="1"/>
</dbReference>
<keyword evidence="10 12" id="KW-0472">Membrane</keyword>
<dbReference type="PANTHER" id="PTHR13351:SF1">
    <property type="entry name" value="RENIN RECEPTOR"/>
    <property type="match status" value="1"/>
</dbReference>
<dbReference type="InterPro" id="IPR056780">
    <property type="entry name" value="Renin_r_C"/>
</dbReference>
<evidence type="ECO:0000259" key="14">
    <source>
        <dbReference type="Pfam" id="PF25294"/>
    </source>
</evidence>
<dbReference type="InterPro" id="IPR012493">
    <property type="entry name" value="Renin_rcpt"/>
</dbReference>
<evidence type="ECO:0000256" key="10">
    <source>
        <dbReference type="ARBA" id="ARBA00023136"/>
    </source>
</evidence>
<evidence type="ECO:0000256" key="5">
    <source>
        <dbReference type="ARBA" id="ARBA00022685"/>
    </source>
</evidence>
<keyword evidence="8" id="KW-0256">Endoplasmic reticulum</keyword>
<name>A0ABD3UG36_SINWO</name>
<reference evidence="15 17" key="1">
    <citation type="submission" date="2024-11" db="EMBL/GenBank/DDBJ databases">
        <title>Chromosome-level genome assembly of the freshwater bivalve Anodonta woodiana.</title>
        <authorList>
            <person name="Chen X."/>
        </authorList>
    </citation>
    <scope>NUCLEOTIDE SEQUENCE [LARGE SCALE GENOMIC DNA]</scope>
    <source>
        <strain evidence="15">MN2024</strain>
        <tissue evidence="15">Gills</tissue>
    </source>
</reference>
<dbReference type="GO" id="GO:0098588">
    <property type="term" value="C:bounding membrane of organelle"/>
    <property type="evidence" value="ECO:0007669"/>
    <property type="project" value="UniProtKB-ARBA"/>
</dbReference>
<sequence length="368" mass="41020">MKIKMAVSRRTVPAKMIILSIFLYLLGIGHGSKLIVTHAPSYVSFQEQTKPLETGDVPKVISHTLGISSQSGLDWNGILHGSVFQRPKANVLITVVDSTGSLTNKLRNIANFQVSPNEPMPDVSDLMTAMQGVFYNKNPLLLDAALDSNMFNIRTEFDVFRKLPNTIMKMADRLLNQDSLLQTLNTGSLNSSLDQDLTLMGELQMIQDVIDMLTSNPNLLASRTPDLFSFSVTGLQAVNDKDGSQSPKAADASQLVTDFIHKITEDLRKLYKDNVVIEVLTTVPVQGQLRKVRSLKADVTDTPKVLTKLDLNLSQDYNYMYPAIFNIALWIMIIMSLSVFAVAYGIWNMDPGRDSIIYRMTTTRLKKD</sequence>
<keyword evidence="17" id="KW-1185">Reference proteome</keyword>
<dbReference type="InterPro" id="IPR057318">
    <property type="entry name" value="RENR_N"/>
</dbReference>
<evidence type="ECO:0008006" key="18">
    <source>
        <dbReference type="Google" id="ProtNLM"/>
    </source>
</evidence>
<dbReference type="Proteomes" id="UP001634394">
    <property type="component" value="Unassembled WGS sequence"/>
</dbReference>
<dbReference type="EMBL" id="JBJQND010000016">
    <property type="protein sequence ID" value="KAL3848502.1"/>
    <property type="molecule type" value="Genomic_DNA"/>
</dbReference>
<keyword evidence="9 12" id="KW-1133">Transmembrane helix</keyword>
<evidence type="ECO:0000256" key="9">
    <source>
        <dbReference type="ARBA" id="ARBA00022989"/>
    </source>
</evidence>
<comment type="subcellular location">
    <subcellularLocation>
        <location evidence="2">Cell membrane</location>
        <topology evidence="2">Single-pass type I membrane protein</topology>
    </subcellularLocation>
    <subcellularLocation>
        <location evidence="1">Endoplasmic reticulum membrane</location>
        <topology evidence="1">Single-pass type I membrane protein</topology>
    </subcellularLocation>
    <subcellularLocation>
        <location evidence="3">Vesicle</location>
    </subcellularLocation>
</comment>
<accession>A0ABD3UG36</accession>
<evidence type="ECO:0000256" key="3">
    <source>
        <dbReference type="ARBA" id="ARBA00004373"/>
    </source>
</evidence>
<evidence type="ECO:0000256" key="1">
    <source>
        <dbReference type="ARBA" id="ARBA00004115"/>
    </source>
</evidence>
<evidence type="ECO:0000256" key="2">
    <source>
        <dbReference type="ARBA" id="ARBA00004251"/>
    </source>
</evidence>
<keyword evidence="6 12" id="KW-0812">Transmembrane</keyword>
<gene>
    <name evidence="15" type="ORF">ACJMK2_019348</name>
    <name evidence="16" type="ORF">ACJMK2_019354</name>
</gene>
<dbReference type="GO" id="GO:0031982">
    <property type="term" value="C:vesicle"/>
    <property type="evidence" value="ECO:0007669"/>
    <property type="project" value="UniProtKB-SubCell"/>
</dbReference>
<keyword evidence="7" id="KW-0732">Signal</keyword>
<dbReference type="AlphaFoldDB" id="A0ABD3UG36"/>
<evidence type="ECO:0000259" key="13">
    <source>
        <dbReference type="Pfam" id="PF07850"/>
    </source>
</evidence>
<dbReference type="EMBL" id="JBJQND010000016">
    <property type="protein sequence ID" value="KAL3848496.1"/>
    <property type="molecule type" value="Genomic_DNA"/>
</dbReference>
<comment type="caution">
    <text evidence="15">The sequence shown here is derived from an EMBL/GenBank/DDBJ whole genome shotgun (WGS) entry which is preliminary data.</text>
</comment>
<dbReference type="GO" id="GO:0005789">
    <property type="term" value="C:endoplasmic reticulum membrane"/>
    <property type="evidence" value="ECO:0007669"/>
    <property type="project" value="UniProtKB-SubCell"/>
</dbReference>
<organism evidence="15 17">
    <name type="scientific">Sinanodonta woodiana</name>
    <name type="common">Chinese pond mussel</name>
    <name type="synonym">Anodonta woodiana</name>
    <dbReference type="NCBI Taxonomy" id="1069815"/>
    <lineage>
        <taxon>Eukaryota</taxon>
        <taxon>Metazoa</taxon>
        <taxon>Spiralia</taxon>
        <taxon>Lophotrochozoa</taxon>
        <taxon>Mollusca</taxon>
        <taxon>Bivalvia</taxon>
        <taxon>Autobranchia</taxon>
        <taxon>Heteroconchia</taxon>
        <taxon>Palaeoheterodonta</taxon>
        <taxon>Unionida</taxon>
        <taxon>Unionoidea</taxon>
        <taxon>Unionidae</taxon>
        <taxon>Unioninae</taxon>
        <taxon>Sinanodonta</taxon>
    </lineage>
</organism>
<keyword evidence="11" id="KW-0675">Receptor</keyword>
<keyword evidence="5" id="KW-0165">Cleavage on pair of basic residues</keyword>
<evidence type="ECO:0000256" key="6">
    <source>
        <dbReference type="ARBA" id="ARBA00022692"/>
    </source>
</evidence>
<evidence type="ECO:0000256" key="12">
    <source>
        <dbReference type="SAM" id="Phobius"/>
    </source>
</evidence>
<evidence type="ECO:0000256" key="4">
    <source>
        <dbReference type="ARBA" id="ARBA00022475"/>
    </source>
</evidence>
<proteinExistence type="predicted"/>
<feature type="domain" description="Renin receptor N-terminal" evidence="14">
    <location>
        <begin position="32"/>
        <end position="282"/>
    </location>
</feature>
<evidence type="ECO:0000313" key="15">
    <source>
        <dbReference type="EMBL" id="KAL3848496.1"/>
    </source>
</evidence>